<reference evidence="2" key="3">
    <citation type="submission" date="2025-08" db="UniProtKB">
        <authorList>
            <consortium name="RefSeq"/>
        </authorList>
    </citation>
    <scope>IDENTIFICATION</scope>
    <source>
        <strain evidence="2">CBS 342.82</strain>
    </source>
</reference>
<name>A0A6J3MD91_9PEZI</name>
<dbReference type="GO" id="GO:0031177">
    <property type="term" value="F:phosphopantetheine binding"/>
    <property type="evidence" value="ECO:0007669"/>
    <property type="project" value="TreeGrafter"/>
</dbReference>
<dbReference type="GeneID" id="54364731"/>
<evidence type="ECO:0000313" key="2">
    <source>
        <dbReference type="RefSeq" id="XP_033462889.1"/>
    </source>
</evidence>
<keyword evidence="1" id="KW-1185">Reference proteome</keyword>
<protein>
    <submittedName>
        <fullName evidence="2">Acetyl-CoA synthetase-like protein</fullName>
    </submittedName>
</protein>
<dbReference type="Proteomes" id="UP000504637">
    <property type="component" value="Unplaced"/>
</dbReference>
<dbReference type="GO" id="GO:0005737">
    <property type="term" value="C:cytoplasm"/>
    <property type="evidence" value="ECO:0007669"/>
    <property type="project" value="TreeGrafter"/>
</dbReference>
<reference evidence="2" key="1">
    <citation type="submission" date="2020-01" db="EMBL/GenBank/DDBJ databases">
        <authorList>
            <consortium name="DOE Joint Genome Institute"/>
            <person name="Haridas S."/>
            <person name="Albert R."/>
            <person name="Binder M."/>
            <person name="Bloem J."/>
            <person name="Labutti K."/>
            <person name="Salamov A."/>
            <person name="Andreopoulos B."/>
            <person name="Baker S.E."/>
            <person name="Barry K."/>
            <person name="Bills G."/>
            <person name="Bluhm B.H."/>
            <person name="Cannon C."/>
            <person name="Castanera R."/>
            <person name="Culley D.E."/>
            <person name="Daum C."/>
            <person name="Ezra D."/>
            <person name="Gonzalez J.B."/>
            <person name="Henrissat B."/>
            <person name="Kuo A."/>
            <person name="Liang C."/>
            <person name="Lipzen A."/>
            <person name="Lutzoni F."/>
            <person name="Magnuson J."/>
            <person name="Mondo S."/>
            <person name="Nolan M."/>
            <person name="Ohm R."/>
            <person name="Pangilinan J."/>
            <person name="Park H.-J."/>
            <person name="Ramirez L."/>
            <person name="Alfaro M."/>
            <person name="Sun H."/>
            <person name="Tritt A."/>
            <person name="Yoshinaga Y."/>
            <person name="Zwiers L.-H."/>
            <person name="Turgeon B.G."/>
            <person name="Goodwin S.B."/>
            <person name="Spatafora J.W."/>
            <person name="Crous P.W."/>
            <person name="Grigoriev I.V."/>
        </authorList>
    </citation>
    <scope>NUCLEOTIDE SEQUENCE</scope>
    <source>
        <strain evidence="2">CBS 342.82</strain>
    </source>
</reference>
<dbReference type="PANTHER" id="PTHR45527:SF1">
    <property type="entry name" value="FATTY ACID SYNTHASE"/>
    <property type="match status" value="1"/>
</dbReference>
<dbReference type="InterPro" id="IPR045851">
    <property type="entry name" value="AMP-bd_C_sf"/>
</dbReference>
<dbReference type="RefSeq" id="XP_033462889.1">
    <property type="nucleotide sequence ID" value="XM_033606931.1"/>
</dbReference>
<dbReference type="Gene3D" id="3.30.300.30">
    <property type="match status" value="1"/>
</dbReference>
<sequence length="171" mass="18573">MPSAPRWWSSRAPAHPIPIPSRFYLSGDIGRWTSDGSITHLGRRDGLLKLDGNRINAAEVEQYAGKCLQPGDIVIVDVLNGELVAVMYLDGHLDNTTARDGAESQPCVWDATTDDTGSARAAAIAATVGASLPRYMVPSRFLLISHVPFTASRKVKRKAIRGFCQNFLAPQ</sequence>
<evidence type="ECO:0000313" key="1">
    <source>
        <dbReference type="Proteomes" id="UP000504637"/>
    </source>
</evidence>
<accession>A0A6J3MD91</accession>
<proteinExistence type="predicted"/>
<gene>
    <name evidence="2" type="ORF">K489DRAFT_398232</name>
</gene>
<dbReference type="AlphaFoldDB" id="A0A6J3MD91"/>
<reference evidence="2" key="2">
    <citation type="submission" date="2020-04" db="EMBL/GenBank/DDBJ databases">
        <authorList>
            <consortium name="NCBI Genome Project"/>
        </authorList>
    </citation>
    <scope>NUCLEOTIDE SEQUENCE</scope>
    <source>
        <strain evidence="2">CBS 342.82</strain>
    </source>
</reference>
<dbReference type="SUPFAM" id="SSF56801">
    <property type="entry name" value="Acetyl-CoA synthetase-like"/>
    <property type="match status" value="1"/>
</dbReference>
<dbReference type="GO" id="GO:0044550">
    <property type="term" value="P:secondary metabolite biosynthetic process"/>
    <property type="evidence" value="ECO:0007669"/>
    <property type="project" value="TreeGrafter"/>
</dbReference>
<dbReference type="PANTHER" id="PTHR45527">
    <property type="entry name" value="NONRIBOSOMAL PEPTIDE SYNTHETASE"/>
    <property type="match status" value="1"/>
</dbReference>
<dbReference type="GO" id="GO:0043041">
    <property type="term" value="P:amino acid activation for nonribosomal peptide biosynthetic process"/>
    <property type="evidence" value="ECO:0007669"/>
    <property type="project" value="TreeGrafter"/>
</dbReference>
<organism evidence="2">
    <name type="scientific">Dissoconium aciculare CBS 342.82</name>
    <dbReference type="NCBI Taxonomy" id="1314786"/>
    <lineage>
        <taxon>Eukaryota</taxon>
        <taxon>Fungi</taxon>
        <taxon>Dikarya</taxon>
        <taxon>Ascomycota</taxon>
        <taxon>Pezizomycotina</taxon>
        <taxon>Dothideomycetes</taxon>
        <taxon>Dothideomycetidae</taxon>
        <taxon>Mycosphaerellales</taxon>
        <taxon>Dissoconiaceae</taxon>
        <taxon>Dissoconium</taxon>
    </lineage>
</organism>
<dbReference type="Gene3D" id="2.30.38.10">
    <property type="entry name" value="Luciferase, Domain 3"/>
    <property type="match status" value="1"/>
</dbReference>
<dbReference type="OrthoDB" id="416786at2759"/>